<sequence>MESNNCHSMILLPSVILILVKIRVCYS</sequence>
<organism evidence="1">
    <name type="scientific">Arundo donax</name>
    <name type="common">Giant reed</name>
    <name type="synonym">Donax arundinaceus</name>
    <dbReference type="NCBI Taxonomy" id="35708"/>
    <lineage>
        <taxon>Eukaryota</taxon>
        <taxon>Viridiplantae</taxon>
        <taxon>Streptophyta</taxon>
        <taxon>Embryophyta</taxon>
        <taxon>Tracheophyta</taxon>
        <taxon>Spermatophyta</taxon>
        <taxon>Magnoliopsida</taxon>
        <taxon>Liliopsida</taxon>
        <taxon>Poales</taxon>
        <taxon>Poaceae</taxon>
        <taxon>PACMAD clade</taxon>
        <taxon>Arundinoideae</taxon>
        <taxon>Arundineae</taxon>
        <taxon>Arundo</taxon>
    </lineage>
</organism>
<reference evidence="1" key="1">
    <citation type="submission" date="2014-09" db="EMBL/GenBank/DDBJ databases">
        <authorList>
            <person name="Magalhaes I.L.F."/>
            <person name="Oliveira U."/>
            <person name="Santos F.R."/>
            <person name="Vidigal T.H.D.A."/>
            <person name="Brescovit A.D."/>
            <person name="Santos A.J."/>
        </authorList>
    </citation>
    <scope>NUCLEOTIDE SEQUENCE</scope>
    <source>
        <tissue evidence="1">Shoot tissue taken approximately 20 cm above the soil surface</tissue>
    </source>
</reference>
<dbReference type="EMBL" id="GBRH01254627">
    <property type="protein sequence ID" value="JAD43268.1"/>
    <property type="molecule type" value="Transcribed_RNA"/>
</dbReference>
<dbReference type="AlphaFoldDB" id="A0A0A8ZZY8"/>
<reference evidence="1" key="2">
    <citation type="journal article" date="2015" name="Data Brief">
        <title>Shoot transcriptome of the giant reed, Arundo donax.</title>
        <authorList>
            <person name="Barrero R.A."/>
            <person name="Guerrero F.D."/>
            <person name="Moolhuijzen P."/>
            <person name="Goolsby J.A."/>
            <person name="Tidwell J."/>
            <person name="Bellgard S.E."/>
            <person name="Bellgard M.I."/>
        </authorList>
    </citation>
    <scope>NUCLEOTIDE SEQUENCE</scope>
    <source>
        <tissue evidence="1">Shoot tissue taken approximately 20 cm above the soil surface</tissue>
    </source>
</reference>
<protein>
    <submittedName>
        <fullName evidence="1">Uncharacterized protein</fullName>
    </submittedName>
</protein>
<accession>A0A0A8ZZY8</accession>
<proteinExistence type="predicted"/>
<name>A0A0A8ZZY8_ARUDO</name>
<evidence type="ECO:0000313" key="1">
    <source>
        <dbReference type="EMBL" id="JAD43268.1"/>
    </source>
</evidence>